<evidence type="ECO:0000313" key="4">
    <source>
        <dbReference type="Proteomes" id="UP000216825"/>
    </source>
</evidence>
<keyword evidence="2" id="KW-0472">Membrane</keyword>
<dbReference type="InterPro" id="IPR009937">
    <property type="entry name" value="Phage_holin_3_6"/>
</dbReference>
<keyword evidence="4" id="KW-1185">Reference proteome</keyword>
<feature type="region of interest" description="Disordered" evidence="1">
    <location>
        <begin position="1"/>
        <end position="28"/>
    </location>
</feature>
<sequence length="136" mass="14535">MTPAQDQPDSSGPTDPDTSRPAGDPFRKAAHRYRDSARKEILQTAGELVEEGGLGGGLAVLLYIVVGAVLWSLVGWFLDHLLGARWIVIAGAIFGASAGVYLGYLHMRDALNRSQPPQKTTSETRKSSEPGHRPGA</sequence>
<dbReference type="KEGG" id="kvr:CIB50_0002200"/>
<reference evidence="3" key="1">
    <citation type="submission" date="2017-08" db="EMBL/GenBank/DDBJ databases">
        <authorList>
            <person name="Minaev M."/>
            <person name="Kurbakov K.A."/>
            <person name="Solodovnikova G.I."/>
            <person name="Kuznetsova O.A."/>
            <person name="Lisitsyn A.B."/>
        </authorList>
    </citation>
    <scope>NUCLEOTIDE SEQUENCE</scope>
    <source>
        <strain evidence="3">80</strain>
    </source>
</reference>
<protein>
    <recommendedName>
        <fullName evidence="5">ATP synthase protein I</fullName>
    </recommendedName>
</protein>
<feature type="transmembrane region" description="Helical" evidence="2">
    <location>
        <begin position="84"/>
        <end position="105"/>
    </location>
</feature>
<evidence type="ECO:0008006" key="5">
    <source>
        <dbReference type="Google" id="ProtNLM"/>
    </source>
</evidence>
<dbReference type="AlphaFoldDB" id="A0A7D7Q4B0"/>
<accession>A0A7D7Q4B0</accession>
<reference evidence="3" key="2">
    <citation type="submission" date="2020-07" db="EMBL/GenBank/DDBJ databases">
        <title>Genome of starter culture bacteria Kocuria salsicia reveals its technological properties and safety for usage in meat industry.</title>
        <authorList>
            <person name="Michael M."/>
            <person name="Konstantin K."/>
            <person name="Evgenii K."/>
            <person name="Galina S."/>
            <person name="Oksana K."/>
            <person name="Andrei L."/>
        </authorList>
    </citation>
    <scope>NUCLEOTIDE SEQUENCE [LARGE SCALE GENOMIC DNA]</scope>
    <source>
        <strain evidence="3">80</strain>
    </source>
</reference>
<dbReference type="Pfam" id="PF07332">
    <property type="entry name" value="Phage_holin_3_6"/>
    <property type="match status" value="1"/>
</dbReference>
<proteinExistence type="predicted"/>
<dbReference type="EMBL" id="CP059343">
    <property type="protein sequence ID" value="QMS57457.1"/>
    <property type="molecule type" value="Genomic_DNA"/>
</dbReference>
<feature type="compositionally biased region" description="Basic and acidic residues" evidence="1">
    <location>
        <begin position="122"/>
        <end position="136"/>
    </location>
</feature>
<evidence type="ECO:0000256" key="1">
    <source>
        <dbReference type="SAM" id="MobiDB-lite"/>
    </source>
</evidence>
<keyword evidence="2" id="KW-0812">Transmembrane</keyword>
<feature type="transmembrane region" description="Helical" evidence="2">
    <location>
        <begin position="58"/>
        <end position="78"/>
    </location>
</feature>
<evidence type="ECO:0000313" key="3">
    <source>
        <dbReference type="EMBL" id="QMS57457.1"/>
    </source>
</evidence>
<organism evidence="3 4">
    <name type="scientific">Kocuria varians</name>
    <name type="common">Micrococcus varians</name>
    <dbReference type="NCBI Taxonomy" id="1272"/>
    <lineage>
        <taxon>Bacteria</taxon>
        <taxon>Bacillati</taxon>
        <taxon>Actinomycetota</taxon>
        <taxon>Actinomycetes</taxon>
        <taxon>Micrococcales</taxon>
        <taxon>Micrococcaceae</taxon>
        <taxon>Kocuria</taxon>
    </lineage>
</organism>
<gene>
    <name evidence="3" type="ORF">CIB50_0002200</name>
</gene>
<dbReference type="RefSeq" id="WP_258924130.1">
    <property type="nucleotide sequence ID" value="NZ_CP059343.1"/>
</dbReference>
<evidence type="ECO:0000256" key="2">
    <source>
        <dbReference type="SAM" id="Phobius"/>
    </source>
</evidence>
<dbReference type="Proteomes" id="UP000216825">
    <property type="component" value="Chromosome"/>
</dbReference>
<feature type="compositionally biased region" description="Polar residues" evidence="1">
    <location>
        <begin position="1"/>
        <end position="13"/>
    </location>
</feature>
<name>A0A7D7Q4B0_KOCVA</name>
<feature type="region of interest" description="Disordered" evidence="1">
    <location>
        <begin position="113"/>
        <end position="136"/>
    </location>
</feature>
<keyword evidence="2" id="KW-1133">Transmembrane helix</keyword>